<keyword evidence="1" id="KW-0472">Membrane</keyword>
<feature type="transmembrane region" description="Helical" evidence="1">
    <location>
        <begin position="21"/>
        <end position="39"/>
    </location>
</feature>
<feature type="transmembrane region" description="Helical" evidence="1">
    <location>
        <begin position="104"/>
        <end position="127"/>
    </location>
</feature>
<protein>
    <submittedName>
        <fullName evidence="2">ABC transporter permease</fullName>
    </submittedName>
</protein>
<accession>A0A3M8BYL5</accession>
<dbReference type="RefSeq" id="WP_122910817.1">
    <property type="nucleotide sequence ID" value="NZ_CBCSBE010000014.1"/>
</dbReference>
<keyword evidence="1" id="KW-0812">Transmembrane</keyword>
<dbReference type="EMBL" id="RHHR01000044">
    <property type="protein sequence ID" value="RNB68518.1"/>
    <property type="molecule type" value="Genomic_DNA"/>
</dbReference>
<feature type="transmembrane region" description="Helical" evidence="1">
    <location>
        <begin position="134"/>
        <end position="158"/>
    </location>
</feature>
<feature type="transmembrane region" description="Helical" evidence="1">
    <location>
        <begin position="243"/>
        <end position="265"/>
    </location>
</feature>
<keyword evidence="3" id="KW-1185">Reference proteome</keyword>
<proteinExistence type="predicted"/>
<dbReference type="GO" id="GO:0140359">
    <property type="term" value="F:ABC-type transporter activity"/>
    <property type="evidence" value="ECO:0007669"/>
    <property type="project" value="InterPro"/>
</dbReference>
<dbReference type="PANTHER" id="PTHR43471">
    <property type="entry name" value="ABC TRANSPORTER PERMEASE"/>
    <property type="match status" value="1"/>
</dbReference>
<dbReference type="OrthoDB" id="2680264at2"/>
<feature type="transmembrane region" description="Helical" evidence="1">
    <location>
        <begin position="45"/>
        <end position="68"/>
    </location>
</feature>
<evidence type="ECO:0000256" key="1">
    <source>
        <dbReference type="SAM" id="Phobius"/>
    </source>
</evidence>
<reference evidence="2 3" key="1">
    <citation type="submission" date="2018-10" db="EMBL/GenBank/DDBJ databases">
        <title>Phylogenomics of Brevibacillus.</title>
        <authorList>
            <person name="Dunlap C."/>
        </authorList>
    </citation>
    <scope>NUCLEOTIDE SEQUENCE [LARGE SCALE GENOMIC DNA]</scope>
    <source>
        <strain evidence="2 3">JCM 12215</strain>
    </source>
</reference>
<name>A0A3M8BYL5_9BACL</name>
<feature type="transmembrane region" description="Helical" evidence="1">
    <location>
        <begin position="80"/>
        <end position="98"/>
    </location>
</feature>
<keyword evidence="1" id="KW-1133">Transmembrane helix</keyword>
<gene>
    <name evidence="2" type="ORF">EDM52_20585</name>
</gene>
<sequence length="272" mass="30924">MHMYHIARRELKMGFRNPWSYSFMALFTLFTLALMVIQSRSYLEGYTYTTGTMLTLVLYLLPLMTILLSSFSLTAEKEEGSWQLLSTYSLTTTSFLLGKYFGQALVLIVIICFGYGLSGLVGIIIGAGFTFSTLLFLLSFSICIILMFLGIAMLIGAMSKNRWQALTLGVSIWFFLILAWPTLLISVLSFVPYTWIKPVLQVVTLFNPAEFVRLFSVVWLGGGSIFGPEYYKWVNWFDSPFGAVGFVTLCFIWISLTMLAAIFVWERKRSHD</sequence>
<organism evidence="2 3">
    <name type="scientific">Brevibacillus invocatus</name>
    <dbReference type="NCBI Taxonomy" id="173959"/>
    <lineage>
        <taxon>Bacteria</taxon>
        <taxon>Bacillati</taxon>
        <taxon>Bacillota</taxon>
        <taxon>Bacilli</taxon>
        <taxon>Bacillales</taxon>
        <taxon>Paenibacillaceae</taxon>
        <taxon>Brevibacillus</taxon>
    </lineage>
</organism>
<dbReference type="AlphaFoldDB" id="A0A3M8BYL5"/>
<comment type="caution">
    <text evidence="2">The sequence shown here is derived from an EMBL/GenBank/DDBJ whole genome shotgun (WGS) entry which is preliminary data.</text>
</comment>
<feature type="transmembrane region" description="Helical" evidence="1">
    <location>
        <begin position="211"/>
        <end position="231"/>
    </location>
</feature>
<feature type="transmembrane region" description="Helical" evidence="1">
    <location>
        <begin position="170"/>
        <end position="191"/>
    </location>
</feature>
<dbReference type="Pfam" id="PF12679">
    <property type="entry name" value="ABC2_membrane_2"/>
    <property type="match status" value="1"/>
</dbReference>
<evidence type="ECO:0000313" key="3">
    <source>
        <dbReference type="Proteomes" id="UP000282028"/>
    </source>
</evidence>
<dbReference type="Proteomes" id="UP000282028">
    <property type="component" value="Unassembled WGS sequence"/>
</dbReference>
<evidence type="ECO:0000313" key="2">
    <source>
        <dbReference type="EMBL" id="RNB68518.1"/>
    </source>
</evidence>
<dbReference type="GO" id="GO:0005886">
    <property type="term" value="C:plasma membrane"/>
    <property type="evidence" value="ECO:0007669"/>
    <property type="project" value="UniProtKB-SubCell"/>
</dbReference>
<dbReference type="PANTHER" id="PTHR43471:SF1">
    <property type="entry name" value="ABC TRANSPORTER PERMEASE PROTEIN NOSY-RELATED"/>
    <property type="match status" value="1"/>
</dbReference>